<evidence type="ECO:0000313" key="6">
    <source>
        <dbReference type="EMBL" id="MCJ2186441.1"/>
    </source>
</evidence>
<keyword evidence="4 5" id="KW-0342">GTP-binding</keyword>
<evidence type="ECO:0000256" key="5">
    <source>
        <dbReference type="HAMAP-Rule" id="MF_02114"/>
    </source>
</evidence>
<keyword evidence="3 5" id="KW-0547">Nucleotide-binding</keyword>
<reference evidence="6 7" key="1">
    <citation type="submission" date="2022-04" db="EMBL/GenBank/DDBJ databases">
        <title>Identification of a novel bacterium isolated from mangrove sediments.</title>
        <authorList>
            <person name="Pan X."/>
        </authorList>
    </citation>
    <scope>NUCLEOTIDE SEQUENCE [LARGE SCALE GENOMIC DNA]</scope>
    <source>
        <strain evidence="6 7">B2638</strain>
    </source>
</reference>
<gene>
    <name evidence="6" type="primary">cofC</name>
    <name evidence="5" type="synonym">fbiD</name>
    <name evidence="6" type="ORF">MTR66_06375</name>
</gene>
<dbReference type="SUPFAM" id="SSF53448">
    <property type="entry name" value="Nucleotide-diphospho-sugar transferases"/>
    <property type="match status" value="1"/>
</dbReference>
<evidence type="ECO:0000256" key="1">
    <source>
        <dbReference type="ARBA" id="ARBA00022679"/>
    </source>
</evidence>
<comment type="function">
    <text evidence="5">Guanylyltransferase that catalyzes the activation of (2R)-3-phosphoglycerate (3PG) as 3-[(R)-glyceryl]-diphospho-5'-guanosine, via the condensation of 3PG with GTP. It is involved in the biosynthesis of a derivative of the hydride carrier cofactor coenzyme F420, 3PG-F420.</text>
</comment>
<dbReference type="InterPro" id="IPR002835">
    <property type="entry name" value="CofC"/>
</dbReference>
<keyword evidence="1 5" id="KW-0808">Transferase</keyword>
<dbReference type="NCBIfam" id="TIGR03552">
    <property type="entry name" value="F420_cofC"/>
    <property type="match status" value="1"/>
</dbReference>
<dbReference type="HAMAP" id="MF_02114">
    <property type="entry name" value="CofC"/>
    <property type="match status" value="1"/>
</dbReference>
<comment type="caution">
    <text evidence="6">The sequence shown here is derived from an EMBL/GenBank/DDBJ whole genome shotgun (WGS) entry which is preliminary data.</text>
</comment>
<evidence type="ECO:0000256" key="4">
    <source>
        <dbReference type="ARBA" id="ARBA00023134"/>
    </source>
</evidence>
<dbReference type="Gene3D" id="3.90.550.10">
    <property type="entry name" value="Spore Coat Polysaccharide Biosynthesis Protein SpsA, Chain A"/>
    <property type="match status" value="1"/>
</dbReference>
<proteinExistence type="inferred from homology"/>
<dbReference type="EMBL" id="JALHLG010000005">
    <property type="protein sequence ID" value="MCJ2186441.1"/>
    <property type="molecule type" value="Genomic_DNA"/>
</dbReference>
<evidence type="ECO:0000313" key="7">
    <source>
        <dbReference type="Proteomes" id="UP001202281"/>
    </source>
</evidence>
<sequence>MSGPPTVWALIPIKASGEGKTRLADALSVAERDALVDAMARHVAGAAAGAERVSRIVLAGPSRHGLDADILRIDDPGEGLNAALGSALARIARMEACPDRLIVVAADLPRITPLDLNLLAEAPAHTAVIAPDRHGTGTNALSLPLPEAAGFHFCYGTDSAARHREEAERLGLTVETILSEGLEKDIDEPSDLVDARDVYTIEH</sequence>
<dbReference type="InterPro" id="IPR029044">
    <property type="entry name" value="Nucleotide-diphossugar_trans"/>
</dbReference>
<keyword evidence="7" id="KW-1185">Reference proteome</keyword>
<accession>A0ABT0BN11</accession>
<dbReference type="RefSeq" id="WP_243918838.1">
    <property type="nucleotide sequence ID" value="NZ_JALHLG010000005.1"/>
</dbReference>
<dbReference type="EC" id="2.7.7.106" evidence="5"/>
<name>A0ABT0BN11_9SPHN</name>
<comment type="similarity">
    <text evidence="5">Belongs to the CofC family.</text>
</comment>
<comment type="catalytic activity">
    <reaction evidence="5">
        <text>(2R)-3-phosphoglycerate + GTP + H(+) = 3-[(R)-glyceryl]-diphospho-5'-guanosine + diphosphate</text>
        <dbReference type="Rhea" id="RHEA:63440"/>
        <dbReference type="ChEBI" id="CHEBI:15378"/>
        <dbReference type="ChEBI" id="CHEBI:33019"/>
        <dbReference type="ChEBI" id="CHEBI:37565"/>
        <dbReference type="ChEBI" id="CHEBI:58272"/>
        <dbReference type="ChEBI" id="CHEBI:147306"/>
        <dbReference type="EC" id="2.7.7.106"/>
    </reaction>
</comment>
<evidence type="ECO:0000256" key="3">
    <source>
        <dbReference type="ARBA" id="ARBA00022741"/>
    </source>
</evidence>
<dbReference type="PANTHER" id="PTHR40392:SF1">
    <property type="entry name" value="2-PHOSPHO-L-LACTATE GUANYLYLTRANSFERASE"/>
    <property type="match status" value="1"/>
</dbReference>
<dbReference type="PANTHER" id="PTHR40392">
    <property type="entry name" value="2-PHOSPHO-L-LACTATE GUANYLYLTRANSFERASE"/>
    <property type="match status" value="1"/>
</dbReference>
<evidence type="ECO:0000256" key="2">
    <source>
        <dbReference type="ARBA" id="ARBA00022695"/>
    </source>
</evidence>
<protein>
    <recommendedName>
        <fullName evidence="5">3-phospho-D-glycerate guanylyltransferase</fullName>
        <shortName evidence="5">3PG guanylyltransferase</shortName>
        <ecNumber evidence="5">2.7.7.106</ecNumber>
    </recommendedName>
</protein>
<dbReference type="Pfam" id="PF01983">
    <property type="entry name" value="CofC"/>
    <property type="match status" value="1"/>
</dbReference>
<dbReference type="Proteomes" id="UP001202281">
    <property type="component" value="Unassembled WGS sequence"/>
</dbReference>
<dbReference type="GO" id="GO:0043814">
    <property type="term" value="F:phospholactate guanylyltransferase activity"/>
    <property type="evidence" value="ECO:0007669"/>
    <property type="project" value="UniProtKB-EC"/>
</dbReference>
<keyword evidence="2 5" id="KW-0548">Nucleotidyltransferase</keyword>
<comment type="pathway">
    <text evidence="5">Cofactor biosynthesis; coenzyme F420 biosynthesis.</text>
</comment>
<organism evidence="6 7">
    <name type="scientific">Novosphingobium beihaiensis</name>
    <dbReference type="NCBI Taxonomy" id="2930389"/>
    <lineage>
        <taxon>Bacteria</taxon>
        <taxon>Pseudomonadati</taxon>
        <taxon>Pseudomonadota</taxon>
        <taxon>Alphaproteobacteria</taxon>
        <taxon>Sphingomonadales</taxon>
        <taxon>Sphingomonadaceae</taxon>
        <taxon>Novosphingobium</taxon>
    </lineage>
</organism>